<evidence type="ECO:0000256" key="1">
    <source>
        <dbReference type="SAM" id="MobiDB-lite"/>
    </source>
</evidence>
<dbReference type="GO" id="GO:0001216">
    <property type="term" value="F:DNA-binding transcription activator activity"/>
    <property type="evidence" value="ECO:0007669"/>
    <property type="project" value="InterPro"/>
</dbReference>
<sequence length="255" mass="29479">MLKQELQQKQALSPQQVIEATLLQLNNSNLEKIILEELEKNPILEPAETVEEVQNSTDSEDVNNEDWDDDYEPANIYEPKRDKKNLPIPDQTNFLEKLIDQLNDIDLADWERSIAEEIIYNLDEHGYLSVDLFLIADRFGKDESEIEHILSVVQHLDPPGLGSRNLQECLMIQLDDDKDSITYKIIRDYFDDFVNKRYNRICEKGRISNTDLSAVIDVISKLNPKPGEGSQITKDETIIPDLIVNKRSNQWDIIV</sequence>
<dbReference type="Pfam" id="PF00309">
    <property type="entry name" value="Sigma54_AID"/>
    <property type="match status" value="1"/>
</dbReference>
<dbReference type="PANTHER" id="PTHR32248">
    <property type="entry name" value="RNA POLYMERASE SIGMA-54 FACTOR"/>
    <property type="match status" value="1"/>
</dbReference>
<dbReference type="Pfam" id="PF04963">
    <property type="entry name" value="Sigma54_CBD"/>
    <property type="match status" value="1"/>
</dbReference>
<dbReference type="GO" id="GO:0016987">
    <property type="term" value="F:sigma factor activity"/>
    <property type="evidence" value="ECO:0007669"/>
    <property type="project" value="InterPro"/>
</dbReference>
<name>A0A382I4J9_9ZZZZ</name>
<dbReference type="EMBL" id="UINC01065134">
    <property type="protein sequence ID" value="SVB94468.1"/>
    <property type="molecule type" value="Genomic_DNA"/>
</dbReference>
<reference evidence="3" key="1">
    <citation type="submission" date="2018-05" db="EMBL/GenBank/DDBJ databases">
        <authorList>
            <person name="Lanie J.A."/>
            <person name="Ng W.-L."/>
            <person name="Kazmierczak K.M."/>
            <person name="Andrzejewski T.M."/>
            <person name="Davidsen T.M."/>
            <person name="Wayne K.J."/>
            <person name="Tettelin H."/>
            <person name="Glass J.I."/>
            <person name="Rusch D."/>
            <person name="Podicherti R."/>
            <person name="Tsui H.-C.T."/>
            <person name="Winkler M.E."/>
        </authorList>
    </citation>
    <scope>NUCLEOTIDE SEQUENCE</scope>
</reference>
<gene>
    <name evidence="3" type="ORF">METZ01_LOCUS247322</name>
</gene>
<feature type="compositionally biased region" description="Acidic residues" evidence="1">
    <location>
        <begin position="58"/>
        <end position="72"/>
    </location>
</feature>
<feature type="non-terminal residue" evidence="3">
    <location>
        <position position="1"/>
    </location>
</feature>
<dbReference type="AlphaFoldDB" id="A0A382I4J9"/>
<accession>A0A382I4J9</accession>
<protein>
    <recommendedName>
        <fullName evidence="2">RNA polymerase sigma factor 54 core-binding domain-containing protein</fullName>
    </recommendedName>
</protein>
<dbReference type="GO" id="GO:0006352">
    <property type="term" value="P:DNA-templated transcription initiation"/>
    <property type="evidence" value="ECO:0007669"/>
    <property type="project" value="InterPro"/>
</dbReference>
<dbReference type="InterPro" id="IPR007046">
    <property type="entry name" value="RNA_pol_sigma_54_core-bd"/>
</dbReference>
<feature type="domain" description="RNA polymerase sigma factor 54 core-binding" evidence="2">
    <location>
        <begin position="91"/>
        <end position="254"/>
    </location>
</feature>
<feature type="region of interest" description="Disordered" evidence="1">
    <location>
        <begin position="44"/>
        <end position="83"/>
    </location>
</feature>
<evidence type="ECO:0000259" key="2">
    <source>
        <dbReference type="Pfam" id="PF04963"/>
    </source>
</evidence>
<organism evidence="3">
    <name type="scientific">marine metagenome</name>
    <dbReference type="NCBI Taxonomy" id="408172"/>
    <lineage>
        <taxon>unclassified sequences</taxon>
        <taxon>metagenomes</taxon>
        <taxon>ecological metagenomes</taxon>
    </lineage>
</organism>
<dbReference type="PANTHER" id="PTHR32248:SF4">
    <property type="entry name" value="RNA POLYMERASE SIGMA-54 FACTOR"/>
    <property type="match status" value="1"/>
</dbReference>
<dbReference type="GO" id="GO:0003677">
    <property type="term" value="F:DNA binding"/>
    <property type="evidence" value="ECO:0007669"/>
    <property type="project" value="InterPro"/>
</dbReference>
<dbReference type="Gene3D" id="1.10.10.1330">
    <property type="entry name" value="RNA polymerase sigma-54 factor, core-binding domain"/>
    <property type="match status" value="1"/>
</dbReference>
<dbReference type="InterPro" id="IPR038709">
    <property type="entry name" value="RpoN_core-bd_sf"/>
</dbReference>
<evidence type="ECO:0000313" key="3">
    <source>
        <dbReference type="EMBL" id="SVB94468.1"/>
    </source>
</evidence>
<dbReference type="InterPro" id="IPR000394">
    <property type="entry name" value="RNA_pol_sigma_54"/>
</dbReference>
<feature type="non-terminal residue" evidence="3">
    <location>
        <position position="255"/>
    </location>
</feature>
<proteinExistence type="predicted"/>